<protein>
    <submittedName>
        <fullName evidence="2">Serine/threonine-protein phosphatase 7 long form homolog</fullName>
    </submittedName>
</protein>
<dbReference type="InterPro" id="IPR019557">
    <property type="entry name" value="AminoTfrase-like_pln_mobile"/>
</dbReference>
<evidence type="ECO:0000313" key="2">
    <source>
        <dbReference type="RefSeq" id="XP_016484854.1"/>
    </source>
</evidence>
<dbReference type="PaxDb" id="4097-A0A1S4B7L1"/>
<dbReference type="GO" id="GO:0010073">
    <property type="term" value="P:meristem maintenance"/>
    <property type="evidence" value="ECO:0007669"/>
    <property type="project" value="InterPro"/>
</dbReference>
<dbReference type="OrthoDB" id="1716420at2759"/>
<dbReference type="RefSeq" id="XP_016484854.1">
    <property type="nucleotide sequence ID" value="XM_016629368.1"/>
</dbReference>
<dbReference type="PANTHER" id="PTHR46033:SF8">
    <property type="entry name" value="PROTEIN MAINTENANCE OF MERISTEMS-LIKE"/>
    <property type="match status" value="1"/>
</dbReference>
<proteinExistence type="predicted"/>
<organism evidence="2">
    <name type="scientific">Nicotiana tabacum</name>
    <name type="common">Common tobacco</name>
    <dbReference type="NCBI Taxonomy" id="4097"/>
    <lineage>
        <taxon>Eukaryota</taxon>
        <taxon>Viridiplantae</taxon>
        <taxon>Streptophyta</taxon>
        <taxon>Embryophyta</taxon>
        <taxon>Tracheophyta</taxon>
        <taxon>Spermatophyta</taxon>
        <taxon>Magnoliopsida</taxon>
        <taxon>eudicotyledons</taxon>
        <taxon>Gunneridae</taxon>
        <taxon>Pentapetalae</taxon>
        <taxon>asterids</taxon>
        <taxon>lamiids</taxon>
        <taxon>Solanales</taxon>
        <taxon>Solanaceae</taxon>
        <taxon>Nicotianoideae</taxon>
        <taxon>Nicotianeae</taxon>
        <taxon>Nicotiana</taxon>
    </lineage>
</organism>
<dbReference type="Pfam" id="PF10536">
    <property type="entry name" value="PMD"/>
    <property type="match status" value="1"/>
</dbReference>
<evidence type="ECO:0000259" key="1">
    <source>
        <dbReference type="Pfam" id="PF10536"/>
    </source>
</evidence>
<dbReference type="AlphaFoldDB" id="A0A1S4B7L1"/>
<dbReference type="PANTHER" id="PTHR46033">
    <property type="entry name" value="PROTEIN MAIN-LIKE 2"/>
    <property type="match status" value="1"/>
</dbReference>
<sequence>MIERWRSETHTFHLPIGEATITLEDMEVLFELPVDGIHAAYPHALIDYTGEDYLHMLQWLTDFQPAEPTTLSEACRLQLTPVRQHLVAMDVEITDDSPPEDIDRHMRLLLLMMLGGILFPNTSRNLVSLLFLHHLERLDDLSGYSWGATVLAYLYRQICQACMENQRDVAGFIPLLQVWVWEGFLQFQPPLPPITPDTPPPPFLPLAWRWVDRRGHARKVEARHNLP</sequence>
<gene>
    <name evidence="2" type="primary">LOC107805337</name>
</gene>
<accession>A0A1S4B7L1</accession>
<reference evidence="2" key="1">
    <citation type="submission" date="2025-08" db="UniProtKB">
        <authorList>
            <consortium name="RefSeq"/>
        </authorList>
    </citation>
    <scope>IDENTIFICATION</scope>
</reference>
<dbReference type="InterPro" id="IPR044824">
    <property type="entry name" value="MAIN-like"/>
</dbReference>
<dbReference type="STRING" id="4097.A0A1S4B7L1"/>
<name>A0A1S4B7L1_TOBAC</name>
<dbReference type="KEGG" id="nta:107805337"/>
<feature type="domain" description="Aminotransferase-like plant mobile" evidence="1">
    <location>
        <begin position="1"/>
        <end position="222"/>
    </location>
</feature>